<evidence type="ECO:0000256" key="1">
    <source>
        <dbReference type="SAM" id="Coils"/>
    </source>
</evidence>
<reference evidence="4" key="2">
    <citation type="submission" date="2015-01" db="EMBL/GenBank/DDBJ databases">
        <authorList>
            <person name="Zhang Y.A."/>
            <person name="Xu C.W."/>
            <person name="Wang H.N."/>
        </authorList>
    </citation>
    <scope>NUCLEOTIDE SEQUENCE</scope>
    <source>
        <strain evidence="4">Ery-11</strain>
    </source>
</reference>
<dbReference type="Gene3D" id="3.40.50.1390">
    <property type="entry name" value="Resolvase, N-terminal catalytic domain"/>
    <property type="match status" value="1"/>
</dbReference>
<dbReference type="Gene3D" id="3.90.1750.20">
    <property type="entry name" value="Putative Large Serine Recombinase, Chain B, Domain 2"/>
    <property type="match status" value="1"/>
</dbReference>
<evidence type="ECO:0000313" key="4">
    <source>
        <dbReference type="EMBL" id="AJW72830.1"/>
    </source>
</evidence>
<name>A0A0D5C6M9_ERYRH</name>
<dbReference type="InterPro" id="IPR011109">
    <property type="entry name" value="DNA_bind_recombinase_dom"/>
</dbReference>
<proteinExistence type="predicted"/>
<keyword evidence="1" id="KW-0175">Coiled coil</keyword>
<dbReference type="PANTHER" id="PTHR30461">
    <property type="entry name" value="DNA-INVERTASE FROM LAMBDOID PROPHAGE"/>
    <property type="match status" value="1"/>
</dbReference>
<dbReference type="PROSITE" id="PS51737">
    <property type="entry name" value="RECOMBINASE_DNA_BIND"/>
    <property type="match status" value="1"/>
</dbReference>
<dbReference type="InterPro" id="IPR006119">
    <property type="entry name" value="Resolv_N"/>
</dbReference>
<dbReference type="PROSITE" id="PS51736">
    <property type="entry name" value="RECOMBINASES_3"/>
    <property type="match status" value="1"/>
</dbReference>
<dbReference type="Pfam" id="PF00239">
    <property type="entry name" value="Resolvase"/>
    <property type="match status" value="1"/>
</dbReference>
<protein>
    <submittedName>
        <fullName evidence="4">Putative site-specific recombinase</fullName>
    </submittedName>
</protein>
<dbReference type="GO" id="GO:0000150">
    <property type="term" value="F:DNA strand exchange activity"/>
    <property type="evidence" value="ECO:0007669"/>
    <property type="project" value="InterPro"/>
</dbReference>
<organism evidence="4">
    <name type="scientific">Erysipelothrix rhusiopathiae</name>
    <dbReference type="NCBI Taxonomy" id="1648"/>
    <lineage>
        <taxon>Bacteria</taxon>
        <taxon>Bacillati</taxon>
        <taxon>Bacillota</taxon>
        <taxon>Erysipelotrichia</taxon>
        <taxon>Erysipelotrichales</taxon>
        <taxon>Erysipelotrichaceae</taxon>
        <taxon>Erysipelothrix</taxon>
    </lineage>
</organism>
<dbReference type="InterPro" id="IPR036162">
    <property type="entry name" value="Resolvase-like_N_sf"/>
</dbReference>
<dbReference type="InterPro" id="IPR038109">
    <property type="entry name" value="DNA_bind_recomb_sf"/>
</dbReference>
<dbReference type="Pfam" id="PF07508">
    <property type="entry name" value="Recombinase"/>
    <property type="match status" value="1"/>
</dbReference>
<reference evidence="4" key="1">
    <citation type="journal article" date="2015" name="Vet. Microbiol.">
        <title>Presence and new genetic environment of pleuromutilin-lincosamide-streptogramin A resistance gene lsa(E) in Erysipelothrix rhusiopathiae of swine origin.</title>
        <authorList>
            <person name="Zhang A."/>
            <person name="Xu C."/>
            <person name="Wang H."/>
            <person name="Lei C."/>
            <person name="Liu B."/>
            <person name="Guan Z."/>
            <person name="Yang C."/>
            <person name="Yang Y."/>
            <person name="Peng L."/>
        </authorList>
    </citation>
    <scope>NUCLEOTIDE SEQUENCE</scope>
    <source>
        <strain evidence="4">Ery-11</strain>
    </source>
</reference>
<dbReference type="InterPro" id="IPR050639">
    <property type="entry name" value="SSR_resolvase"/>
</dbReference>
<dbReference type="SUPFAM" id="SSF53041">
    <property type="entry name" value="Resolvase-like"/>
    <property type="match status" value="1"/>
</dbReference>
<evidence type="ECO:0000259" key="2">
    <source>
        <dbReference type="PROSITE" id="PS51736"/>
    </source>
</evidence>
<dbReference type="SMART" id="SM00857">
    <property type="entry name" value="Resolvase"/>
    <property type="match status" value="1"/>
</dbReference>
<accession>A0A0D5C6M9</accession>
<evidence type="ECO:0000259" key="3">
    <source>
        <dbReference type="PROSITE" id="PS51737"/>
    </source>
</evidence>
<sequence length="556" mass="65785">MARTSKRYIEKKSEKTERKVFKAGIYTRLSNERTEEWREKSYSIETQILSCKEYALKENIDVLEVYTDYEYSGTNFERPSFQNMMQDIRDRRINCIIIRDLSRLGREYLEMGRLIDKVFPFLGVRFISVNDKLDTVKETDSKKSFEVTLKNIINDMYAKDISVKIKTSKHNRARNGYFIGSVPPYGYKIKKSKEGQKLVIDENVRFIVEEMFDLTLQGKSQYEVAKHFNEKGYAPGMIYYKTGRVYREDDDPEWNKGTISKMLTNPAYTGTLVQGVKQQNLAKGIKQHFVDESQYIICENAHEAIISREVHERILQERRERKKNHVFSSPMHNFENRDYDNRFKGLVINNNTGKELNRRTRIYGKNKDRLYYSFQNERFSGSIKPEKSVFIMERDLDQAISDKISEFIMKTTSKTKFVNRIKSRFNKAIDTFKKDIENLKRKNLNEENIIQRAYEEYSLGKIDRDEYLLRREIAQSHMSTFDNEISAIEVNISKLKKERLKSTKWINDLYASKNLEKLPGDLIHSLIEKIIVYDKHEFEIVFKFNIDNLVGGTDDE</sequence>
<dbReference type="EMBL" id="KP339868">
    <property type="protein sequence ID" value="AJW72830.1"/>
    <property type="molecule type" value="Genomic_DNA"/>
</dbReference>
<dbReference type="GO" id="GO:0003677">
    <property type="term" value="F:DNA binding"/>
    <property type="evidence" value="ECO:0007669"/>
    <property type="project" value="InterPro"/>
</dbReference>
<feature type="domain" description="Resolvase/invertase-type recombinase catalytic" evidence="2">
    <location>
        <begin position="22"/>
        <end position="176"/>
    </location>
</feature>
<feature type="domain" description="Recombinase" evidence="3">
    <location>
        <begin position="184"/>
        <end position="324"/>
    </location>
</feature>
<dbReference type="PANTHER" id="PTHR30461:SF23">
    <property type="entry name" value="DNA RECOMBINASE-RELATED"/>
    <property type="match status" value="1"/>
</dbReference>
<feature type="coiled-coil region" evidence="1">
    <location>
        <begin position="422"/>
        <end position="498"/>
    </location>
</feature>
<dbReference type="AlphaFoldDB" id="A0A0D5C6M9"/>
<dbReference type="RefSeq" id="WP_062810438.1">
    <property type="nucleotide sequence ID" value="NZ_CP014861.1"/>
</dbReference>